<accession>A0A6M0S3J7</accession>
<comment type="caution">
    <text evidence="1">The sequence shown here is derived from an EMBL/GenBank/DDBJ whole genome shotgun (WGS) entry which is preliminary data.</text>
</comment>
<gene>
    <name evidence="1" type="ORF">D0962_10000</name>
</gene>
<dbReference type="Proteomes" id="UP000473574">
    <property type="component" value="Unassembled WGS sequence"/>
</dbReference>
<reference evidence="1 2" key="1">
    <citation type="journal article" date="2020" name="Microb. Ecol.">
        <title>Ecogenomics of the Marine Benthic Filamentous Cyanobacterium Adonisia.</title>
        <authorList>
            <person name="Walter J.M."/>
            <person name="Coutinho F.H."/>
            <person name="Leomil L."/>
            <person name="Hargreaves P.I."/>
            <person name="Campeao M.E."/>
            <person name="Vieira V.V."/>
            <person name="Silva B.S."/>
            <person name="Fistarol G.O."/>
            <person name="Salomon P.S."/>
            <person name="Sawabe T."/>
            <person name="Mino S."/>
            <person name="Hosokawa M."/>
            <person name="Miyashita H."/>
            <person name="Maruyama F."/>
            <person name="van Verk M.C."/>
            <person name="Dutilh B.E."/>
            <person name="Thompson C.C."/>
            <person name="Thompson F.L."/>
        </authorList>
    </citation>
    <scope>NUCLEOTIDE SEQUENCE [LARGE SCALE GENOMIC DNA]</scope>
    <source>
        <strain evidence="1 2">CCMR0082</strain>
    </source>
</reference>
<proteinExistence type="predicted"/>
<dbReference type="AlphaFoldDB" id="A0A6M0S3J7"/>
<evidence type="ECO:0000313" key="1">
    <source>
        <dbReference type="EMBL" id="NEZ63109.1"/>
    </source>
</evidence>
<sequence>MFGQSVSLSANSSEMGFGDNLSSQLLKLVRQRSVYMLENPAIANVQTYLCELRRFHKIYSPLDTLIKQACSLENTATDGHLKGLLTNILDGLESNYADVMSDILRSEKPFLSGDFGQDLEEYLWLIECSAKLTSTVILDELGIYRFLRGEGRLASENLQNYVDFFIQKVLPEEPEGSPFSPYYDYLSDALSYIAKEIYC</sequence>
<dbReference type="EMBL" id="QZCE01000002">
    <property type="protein sequence ID" value="NEZ63109.1"/>
    <property type="molecule type" value="Genomic_DNA"/>
</dbReference>
<name>A0A6M0S3J7_9CYAN</name>
<evidence type="ECO:0000313" key="2">
    <source>
        <dbReference type="Proteomes" id="UP000473574"/>
    </source>
</evidence>
<organism evidence="1 2">
    <name type="scientific">Adonisia turfae CCMR0082</name>
    <dbReference type="NCBI Taxonomy" id="2304604"/>
    <lineage>
        <taxon>Bacteria</taxon>
        <taxon>Bacillati</taxon>
        <taxon>Cyanobacteriota</taxon>
        <taxon>Adonisia</taxon>
        <taxon>Adonisia turfae</taxon>
    </lineage>
</organism>
<protein>
    <submittedName>
        <fullName evidence="1">Uncharacterized protein</fullName>
    </submittedName>
</protein>
<dbReference type="RefSeq" id="WP_163662233.1">
    <property type="nucleotide sequence ID" value="NZ_QZCE01000002.1"/>
</dbReference>